<gene>
    <name evidence="2" type="ORF">D6D54_08335</name>
</gene>
<dbReference type="Proteomes" id="UP000274545">
    <property type="component" value="Unassembled WGS sequence"/>
</dbReference>
<protein>
    <submittedName>
        <fullName evidence="2">Uncharacterized protein</fullName>
    </submittedName>
</protein>
<dbReference type="RefSeq" id="WP_127093420.1">
    <property type="nucleotide sequence ID" value="NZ_RAHC01000017.1"/>
</dbReference>
<name>A0A433EN05_9MOLU</name>
<dbReference type="EMBL" id="RAHC01000017">
    <property type="protein sequence ID" value="RUP75593.1"/>
    <property type="molecule type" value="Genomic_DNA"/>
</dbReference>
<organism evidence="2 3">
    <name type="scientific">Spiroplasma poulsonii</name>
    <dbReference type="NCBI Taxonomy" id="2138"/>
    <lineage>
        <taxon>Bacteria</taxon>
        <taxon>Bacillati</taxon>
        <taxon>Mycoplasmatota</taxon>
        <taxon>Mollicutes</taxon>
        <taxon>Entomoplasmatales</taxon>
        <taxon>Spiroplasmataceae</taxon>
        <taxon>Spiroplasma</taxon>
    </lineage>
</organism>
<evidence type="ECO:0000313" key="2">
    <source>
        <dbReference type="EMBL" id="RUP75593.1"/>
    </source>
</evidence>
<dbReference type="SUPFAM" id="SSF58100">
    <property type="entry name" value="Bacterial hemolysins"/>
    <property type="match status" value="1"/>
</dbReference>
<feature type="coiled-coil region" evidence="1">
    <location>
        <begin position="240"/>
        <end position="304"/>
    </location>
</feature>
<proteinExistence type="predicted"/>
<evidence type="ECO:0000256" key="1">
    <source>
        <dbReference type="SAM" id="Coils"/>
    </source>
</evidence>
<accession>A0A433EN05</accession>
<evidence type="ECO:0000313" key="3">
    <source>
        <dbReference type="Proteomes" id="UP000274545"/>
    </source>
</evidence>
<comment type="caution">
    <text evidence="2">The sequence shown here is derived from an EMBL/GenBank/DDBJ whole genome shotgun (WGS) entry which is preliminary data.</text>
</comment>
<dbReference type="AlphaFoldDB" id="A0A433EN05"/>
<keyword evidence="1" id="KW-0175">Coiled coil</keyword>
<reference evidence="2 3" key="1">
    <citation type="journal article" date="2019" name="Genome Biol. Evol.">
        <title>Toxin and genome evolution in a Drosophila defensive symbiosis.</title>
        <authorList>
            <person name="Ballinger M.J."/>
            <person name="Gawryluk R.M."/>
            <person name="Perlman S.J."/>
        </authorList>
    </citation>
    <scope>NUCLEOTIDE SEQUENCE [LARGE SCALE GENOMIC DNA]</scope>
    <source>
        <strain evidence="3">sNeo</strain>
    </source>
</reference>
<dbReference type="Gene3D" id="1.20.1170.10">
    <property type="match status" value="1"/>
</dbReference>
<sequence>MRINYNYYSNLSDFQEWFKNRMNAGVWQDNRISNHALKGLAKNIWNNWRTYNSTWENSSKRERIRIKCAWNSTFGYRYVNIRTDDSRYYPNWRLDNELTNNWNRDFNNKTDLGMIDNDKNETIWNAVKKQNPNLDIPELNIFSKTNFSFLNKEFSVEIIVKANSKKYPTTKKIKFSFISKYFLINELPNILGQENLIKNWNSNFNEWKVEINRQKMQDLPKYGNDERGQALKRTWKGNHLSELKNKLLSLNHILETIDNKFKINELYKTVQGLQKDIDDLKQQISQLNQKIDNIKTDLEGNKNLETCTKTGALISATTGWIPVVGTLVSAISGIVSAICDIANT</sequence>